<evidence type="ECO:0000256" key="1">
    <source>
        <dbReference type="ARBA" id="ARBA00004141"/>
    </source>
</evidence>
<feature type="transmembrane region" description="Helical" evidence="6">
    <location>
        <begin position="223"/>
        <end position="243"/>
    </location>
</feature>
<organism evidence="7 8">
    <name type="scientific">Zasmidium cellare</name>
    <name type="common">Wine cellar mold</name>
    <name type="synonym">Racodium cellare</name>
    <dbReference type="NCBI Taxonomy" id="395010"/>
    <lineage>
        <taxon>Eukaryota</taxon>
        <taxon>Fungi</taxon>
        <taxon>Dikarya</taxon>
        <taxon>Ascomycota</taxon>
        <taxon>Pezizomycotina</taxon>
        <taxon>Dothideomycetes</taxon>
        <taxon>Dothideomycetidae</taxon>
        <taxon>Mycosphaerellales</taxon>
        <taxon>Mycosphaerellaceae</taxon>
        <taxon>Zasmidium</taxon>
    </lineage>
</organism>
<evidence type="ECO:0000313" key="7">
    <source>
        <dbReference type="EMBL" id="KAK4495584.1"/>
    </source>
</evidence>
<name>A0ABR0E2M5_ZASCE</name>
<dbReference type="EMBL" id="JAXOVC010000011">
    <property type="protein sequence ID" value="KAK4495584.1"/>
    <property type="molecule type" value="Genomic_DNA"/>
</dbReference>
<evidence type="ECO:0000256" key="4">
    <source>
        <dbReference type="ARBA" id="ARBA00023136"/>
    </source>
</evidence>
<feature type="transmembrane region" description="Helical" evidence="6">
    <location>
        <begin position="172"/>
        <end position="191"/>
    </location>
</feature>
<feature type="transmembrane region" description="Helical" evidence="6">
    <location>
        <begin position="429"/>
        <end position="457"/>
    </location>
</feature>
<feature type="transmembrane region" description="Helical" evidence="6">
    <location>
        <begin position="539"/>
        <end position="557"/>
    </location>
</feature>
<evidence type="ECO:0008006" key="9">
    <source>
        <dbReference type="Google" id="ProtNLM"/>
    </source>
</evidence>
<feature type="transmembrane region" description="Helical" evidence="6">
    <location>
        <begin position="509"/>
        <end position="527"/>
    </location>
</feature>
<evidence type="ECO:0000256" key="3">
    <source>
        <dbReference type="ARBA" id="ARBA00022989"/>
    </source>
</evidence>
<reference evidence="7 8" key="1">
    <citation type="journal article" date="2023" name="G3 (Bethesda)">
        <title>A chromosome-level genome assembly of Zasmidium syzygii isolated from banana leaves.</title>
        <authorList>
            <person name="van Westerhoven A.C."/>
            <person name="Mehrabi R."/>
            <person name="Talebi R."/>
            <person name="Steentjes M.B.F."/>
            <person name="Corcolon B."/>
            <person name="Chong P.A."/>
            <person name="Kema G.H.J."/>
            <person name="Seidl M.F."/>
        </authorList>
    </citation>
    <scope>NUCLEOTIDE SEQUENCE [LARGE SCALE GENOMIC DNA]</scope>
    <source>
        <strain evidence="7 8">P124</strain>
    </source>
</reference>
<dbReference type="PANTHER" id="PTHR23502">
    <property type="entry name" value="MAJOR FACILITATOR SUPERFAMILY"/>
    <property type="match status" value="1"/>
</dbReference>
<keyword evidence="8" id="KW-1185">Reference proteome</keyword>
<keyword evidence="2 6" id="KW-0812">Transmembrane</keyword>
<feature type="transmembrane region" description="Helical" evidence="6">
    <location>
        <begin position="249"/>
        <end position="271"/>
    </location>
</feature>
<feature type="transmembrane region" description="Helical" evidence="6">
    <location>
        <begin position="130"/>
        <end position="152"/>
    </location>
</feature>
<sequence>MWDIIRDSTIGQLLRLVSTQGKLSYPEENADSRPHTAGHSPALPLDEEDAIDICPCGDPYCVGDQSCEDKKDLEAEPCASVQQEPPRSPIRQPSPPSPCLPTVADAINLVTWYNDRDEANPQNWSSVKKFFVAGLIYLYTFVAYTGVSIYVASVEGVMEKFHVNETVASLGLSLYILGCGIGLSTSIFSHIQKETDCADSCSWFPGPLLFSPLSEIPLLGRSYIYTSTFTLFTLLCIPTALVSNLPGFLILRFLLGFFASPPLATGGASLADMFSAENMPYAIALWAAAATCGPGLGPVVAGFAVQAKGWRWSAWELLWLAAPVLILLLLFLPETSADAILLRRARSLRRVTGRREYMAQPELNQTSLTARQIAVEALIKPVEINILDPAVLFTTFYTALVYGISYSFFESFPLVYTDLYGLGLGRTGLTFLVMVIAMAIGPPIYCLWAYVVAVPAIRDTRGQHSPEALLLPGVIASGPLAIGLFIFAWTARQDVSLFVSLSGVVLNQISFYFVMQSVLLYIGLSYPKYAASLFAANDFARSTFAAGAVLFARPMFVNLGVDWGVTLLACLAVVCVGEMVLLYAFGADWRKRSRFAVKPDVR</sequence>
<evidence type="ECO:0000256" key="5">
    <source>
        <dbReference type="SAM" id="MobiDB-lite"/>
    </source>
</evidence>
<keyword evidence="3 6" id="KW-1133">Transmembrane helix</keyword>
<evidence type="ECO:0000256" key="6">
    <source>
        <dbReference type="SAM" id="Phobius"/>
    </source>
</evidence>
<gene>
    <name evidence="7" type="ORF">PRZ48_012852</name>
</gene>
<dbReference type="InterPro" id="IPR036259">
    <property type="entry name" value="MFS_trans_sf"/>
</dbReference>
<dbReference type="Gene3D" id="1.20.1250.20">
    <property type="entry name" value="MFS general substrate transporter like domains"/>
    <property type="match status" value="1"/>
</dbReference>
<feature type="transmembrane region" description="Helical" evidence="6">
    <location>
        <begin position="563"/>
        <end position="585"/>
    </location>
</feature>
<comment type="caution">
    <text evidence="7">The sequence shown here is derived from an EMBL/GenBank/DDBJ whole genome shotgun (WGS) entry which is preliminary data.</text>
</comment>
<feature type="transmembrane region" description="Helical" evidence="6">
    <location>
        <begin position="283"/>
        <end position="305"/>
    </location>
</feature>
<dbReference type="Proteomes" id="UP001305779">
    <property type="component" value="Unassembled WGS sequence"/>
</dbReference>
<evidence type="ECO:0000313" key="8">
    <source>
        <dbReference type="Proteomes" id="UP001305779"/>
    </source>
</evidence>
<accession>A0ABR0E2M5</accession>
<feature type="transmembrane region" description="Helical" evidence="6">
    <location>
        <begin position="390"/>
        <end position="409"/>
    </location>
</feature>
<feature type="region of interest" description="Disordered" evidence="5">
    <location>
        <begin position="78"/>
        <end position="97"/>
    </location>
</feature>
<proteinExistence type="predicted"/>
<protein>
    <recommendedName>
        <fullName evidence="9">Major facilitator superfamily (MFS) profile domain-containing protein</fullName>
    </recommendedName>
</protein>
<feature type="transmembrane region" description="Helical" evidence="6">
    <location>
        <begin position="469"/>
        <end position="489"/>
    </location>
</feature>
<comment type="subcellular location">
    <subcellularLocation>
        <location evidence="1">Membrane</location>
        <topology evidence="1">Multi-pass membrane protein</topology>
    </subcellularLocation>
</comment>
<feature type="compositionally biased region" description="Pro residues" evidence="5">
    <location>
        <begin position="86"/>
        <end position="97"/>
    </location>
</feature>
<dbReference type="PANTHER" id="PTHR23502:SF23">
    <property type="entry name" value="FLUCONAZOLE RESISTANCE PROTEIN 1"/>
    <property type="match status" value="1"/>
</dbReference>
<feature type="transmembrane region" description="Helical" evidence="6">
    <location>
        <begin position="317"/>
        <end position="341"/>
    </location>
</feature>
<dbReference type="InterPro" id="IPR011701">
    <property type="entry name" value="MFS"/>
</dbReference>
<dbReference type="Pfam" id="PF07690">
    <property type="entry name" value="MFS_1"/>
    <property type="match status" value="1"/>
</dbReference>
<evidence type="ECO:0000256" key="2">
    <source>
        <dbReference type="ARBA" id="ARBA00022692"/>
    </source>
</evidence>
<keyword evidence="4 6" id="KW-0472">Membrane</keyword>
<dbReference type="SUPFAM" id="SSF103473">
    <property type="entry name" value="MFS general substrate transporter"/>
    <property type="match status" value="2"/>
</dbReference>